<dbReference type="InterPro" id="IPR036058">
    <property type="entry name" value="Kazal_dom_sf"/>
</dbReference>
<dbReference type="SMART" id="SM00211">
    <property type="entry name" value="TY"/>
    <property type="match status" value="1"/>
</dbReference>
<dbReference type="PANTHER" id="PTHR13866:SF21">
    <property type="entry name" value="TESTICAN-3"/>
    <property type="match status" value="1"/>
</dbReference>
<accession>A0ABM4EMT1</accession>
<keyword evidence="3" id="KW-0654">Proteoglycan</keyword>
<evidence type="ECO:0000313" key="13">
    <source>
        <dbReference type="RefSeq" id="XP_067153991.1"/>
    </source>
</evidence>
<dbReference type="Pfam" id="PF07648">
    <property type="entry name" value="Kazal_2"/>
    <property type="match status" value="1"/>
</dbReference>
<reference evidence="13" key="1">
    <citation type="submission" date="2025-08" db="UniProtKB">
        <authorList>
            <consortium name="RefSeq"/>
        </authorList>
    </citation>
    <scope>IDENTIFICATION</scope>
    <source>
        <tissue evidence="13">Blood</tissue>
    </source>
</reference>
<keyword evidence="12" id="KW-1185">Reference proteome</keyword>
<feature type="compositionally biased region" description="Acidic residues" evidence="8">
    <location>
        <begin position="318"/>
        <end position="356"/>
    </location>
</feature>
<keyword evidence="2 9" id="KW-0732">Signal</keyword>
<organism evidence="12 13">
    <name type="scientific">Apteryx mantelli</name>
    <name type="common">North Island brown kiwi</name>
    <dbReference type="NCBI Taxonomy" id="2696672"/>
    <lineage>
        <taxon>Eukaryota</taxon>
        <taxon>Metazoa</taxon>
        <taxon>Chordata</taxon>
        <taxon>Craniata</taxon>
        <taxon>Vertebrata</taxon>
        <taxon>Euteleostomi</taxon>
        <taxon>Archelosauria</taxon>
        <taxon>Archosauria</taxon>
        <taxon>Dinosauria</taxon>
        <taxon>Saurischia</taxon>
        <taxon>Theropoda</taxon>
        <taxon>Coelurosauria</taxon>
        <taxon>Aves</taxon>
        <taxon>Palaeognathae</taxon>
        <taxon>Apterygiformes</taxon>
        <taxon>Apterygidae</taxon>
        <taxon>Apteryx</taxon>
    </lineage>
</organism>
<dbReference type="Pfam" id="PF10591">
    <property type="entry name" value="SPARC_Ca_bdg"/>
    <property type="match status" value="1"/>
</dbReference>
<evidence type="ECO:0000259" key="10">
    <source>
        <dbReference type="PROSITE" id="PS51162"/>
    </source>
</evidence>
<dbReference type="InterPro" id="IPR000716">
    <property type="entry name" value="Thyroglobulin_1"/>
</dbReference>
<dbReference type="Pfam" id="PF00086">
    <property type="entry name" value="Thyroglobulin_1"/>
    <property type="match status" value="1"/>
</dbReference>
<dbReference type="Proteomes" id="UP001652627">
    <property type="component" value="Chromosome 5"/>
</dbReference>
<dbReference type="SUPFAM" id="SSF57610">
    <property type="entry name" value="Thyroglobulin type-1 domain"/>
    <property type="match status" value="1"/>
</dbReference>
<feature type="signal peptide" evidence="9">
    <location>
        <begin position="1"/>
        <end position="21"/>
    </location>
</feature>
<dbReference type="InterPro" id="IPR036857">
    <property type="entry name" value="Thyroglobulin_1_sf"/>
</dbReference>
<protein>
    <submittedName>
        <fullName evidence="13">Testican-3 isoform X2</fullName>
    </submittedName>
</protein>
<evidence type="ECO:0000313" key="12">
    <source>
        <dbReference type="Proteomes" id="UP001652627"/>
    </source>
</evidence>
<evidence type="ECO:0000256" key="4">
    <source>
        <dbReference type="ARBA" id="ARBA00023157"/>
    </source>
</evidence>
<dbReference type="Gene3D" id="4.10.800.10">
    <property type="entry name" value="Thyroglobulin type-1"/>
    <property type="match status" value="1"/>
</dbReference>
<evidence type="ECO:0000256" key="6">
    <source>
        <dbReference type="ARBA" id="ARBA00023207"/>
    </source>
</evidence>
<comment type="caution">
    <text evidence="7">Lacks conserved residue(s) required for the propagation of feature annotation.</text>
</comment>
<keyword evidence="5" id="KW-0325">Glycoprotein</keyword>
<keyword evidence="4 7" id="KW-1015">Disulfide bond</keyword>
<gene>
    <name evidence="13" type="primary">SPOCK3</name>
</gene>
<dbReference type="CDD" id="cd00104">
    <property type="entry name" value="KAZAL_FS"/>
    <property type="match status" value="1"/>
</dbReference>
<dbReference type="PROSITE" id="PS51162">
    <property type="entry name" value="THYROGLOBULIN_1_2"/>
    <property type="match status" value="1"/>
</dbReference>
<comment type="subcellular location">
    <subcellularLocation>
        <location evidence="1">Secreted</location>
        <location evidence="1">Extracellular space</location>
        <location evidence="1">Extracellular matrix</location>
    </subcellularLocation>
</comment>
<evidence type="ECO:0000256" key="3">
    <source>
        <dbReference type="ARBA" id="ARBA00022974"/>
    </source>
</evidence>
<evidence type="ECO:0000256" key="5">
    <source>
        <dbReference type="ARBA" id="ARBA00023180"/>
    </source>
</evidence>
<feature type="disulfide bond" evidence="7">
    <location>
        <begin position="271"/>
        <end position="278"/>
    </location>
</feature>
<sequence length="356" mass="39877">MLKVAAFVCVCAAAWCSPALAAAAGGRPDSGNFLDDKQWLTTISQYDKEVGQWNKFRDDDYFRTWSPGKPFDQALDPAKDPCLKMKCSRHKVCVAQDQQTAVCISHRRLTHSMKEAGLGHKQWRGGPISSNCKQCPVVYTNPVCGSDGHTYSSQCKLDYQACVSGKMILVKCEGRCPCPSDKSTNAGRNDRRVCSDLEFREVANRLRDWFKALHESGFQNKKTRIVQRPERSNPPCQTELSNIQKQQGGKKLLGQYIPLCDEDGYYKPSQCHGSVGQCWCVDRYGNEVTGSRTNGVAECAIDLETSGDFASGDFHEWTDDEDDEDEIMNDEDEIEDDDEDEGDDDVDDDDDHDGYI</sequence>
<evidence type="ECO:0000256" key="2">
    <source>
        <dbReference type="ARBA" id="ARBA00022729"/>
    </source>
</evidence>
<dbReference type="InterPro" id="IPR019577">
    <property type="entry name" value="SPARC/Testican_Ca-bd-dom"/>
</dbReference>
<keyword evidence="6" id="KW-0357">Heparan sulfate</keyword>
<proteinExistence type="predicted"/>
<evidence type="ECO:0000256" key="8">
    <source>
        <dbReference type="SAM" id="MobiDB-lite"/>
    </source>
</evidence>
<dbReference type="InterPro" id="IPR002350">
    <property type="entry name" value="Kazal_dom"/>
</dbReference>
<dbReference type="Gene3D" id="3.30.60.30">
    <property type="match status" value="1"/>
</dbReference>
<evidence type="ECO:0000256" key="7">
    <source>
        <dbReference type="PROSITE-ProRule" id="PRU00500"/>
    </source>
</evidence>
<feature type="domain" description="Thyroglobulin type-1" evidence="10">
    <location>
        <begin position="233"/>
        <end position="299"/>
    </location>
</feature>
<name>A0ABM4EMT1_9AVES</name>
<evidence type="ECO:0000256" key="1">
    <source>
        <dbReference type="ARBA" id="ARBA00004498"/>
    </source>
</evidence>
<dbReference type="CDD" id="cd00191">
    <property type="entry name" value="TY"/>
    <property type="match status" value="1"/>
</dbReference>
<dbReference type="RefSeq" id="XP_067153991.1">
    <property type="nucleotide sequence ID" value="XM_067297890.1"/>
</dbReference>
<dbReference type="SMART" id="SM00280">
    <property type="entry name" value="KAZAL"/>
    <property type="match status" value="1"/>
</dbReference>
<feature type="region of interest" description="Disordered" evidence="8">
    <location>
        <begin position="310"/>
        <end position="356"/>
    </location>
</feature>
<feature type="domain" description="Kazal-like" evidence="11">
    <location>
        <begin position="126"/>
        <end position="177"/>
    </location>
</feature>
<dbReference type="GeneID" id="106484080"/>
<dbReference type="SUPFAM" id="SSF100895">
    <property type="entry name" value="Kazal-type serine protease inhibitors"/>
    <property type="match status" value="1"/>
</dbReference>
<dbReference type="PROSITE" id="PS51465">
    <property type="entry name" value="KAZAL_2"/>
    <property type="match status" value="1"/>
</dbReference>
<dbReference type="PROSITE" id="PS00484">
    <property type="entry name" value="THYROGLOBULIN_1_1"/>
    <property type="match status" value="1"/>
</dbReference>
<feature type="chain" id="PRO_5045350478" evidence="9">
    <location>
        <begin position="22"/>
        <end position="356"/>
    </location>
</feature>
<evidence type="ECO:0000259" key="11">
    <source>
        <dbReference type="PROSITE" id="PS51465"/>
    </source>
</evidence>
<dbReference type="PANTHER" id="PTHR13866">
    <property type="entry name" value="SPARC OSTEONECTIN"/>
    <property type="match status" value="1"/>
</dbReference>
<evidence type="ECO:0000256" key="9">
    <source>
        <dbReference type="SAM" id="SignalP"/>
    </source>
</evidence>